<keyword evidence="3" id="KW-0349">Heme</keyword>
<gene>
    <name evidence="8" type="primary">LOC107792408</name>
</gene>
<evidence type="ECO:0000256" key="4">
    <source>
        <dbReference type="ARBA" id="ARBA00022723"/>
    </source>
</evidence>
<dbReference type="Gene3D" id="3.30.420.40">
    <property type="match status" value="1"/>
</dbReference>
<dbReference type="STRING" id="4097.A0A1S4A086"/>
<dbReference type="KEGG" id="nta:107792408"/>
<evidence type="ECO:0000256" key="2">
    <source>
        <dbReference type="ARBA" id="ARBA00010617"/>
    </source>
</evidence>
<dbReference type="Gene3D" id="1.10.630.10">
    <property type="entry name" value="Cytochrome P450"/>
    <property type="match status" value="1"/>
</dbReference>
<dbReference type="SUPFAM" id="SSF53067">
    <property type="entry name" value="Actin-like ATPase domain"/>
    <property type="match status" value="1"/>
</dbReference>
<dbReference type="InterPro" id="IPR043129">
    <property type="entry name" value="ATPase_NBD"/>
</dbReference>
<dbReference type="GO" id="GO:0020037">
    <property type="term" value="F:heme binding"/>
    <property type="evidence" value="ECO:0007669"/>
    <property type="project" value="InterPro"/>
</dbReference>
<keyword evidence="7" id="KW-0408">Iron</keyword>
<dbReference type="GO" id="GO:0140662">
    <property type="term" value="F:ATP-dependent protein folding chaperone"/>
    <property type="evidence" value="ECO:0007669"/>
    <property type="project" value="InterPro"/>
</dbReference>
<protein>
    <submittedName>
        <fullName evidence="8">Cytochrome P450 71A20-like</fullName>
    </submittedName>
</protein>
<dbReference type="SMR" id="A0A1S4A086"/>
<dbReference type="OrthoDB" id="1470350at2759"/>
<comment type="cofactor">
    <cofactor evidence="1">
        <name>heme</name>
        <dbReference type="ChEBI" id="CHEBI:30413"/>
    </cofactor>
</comment>
<keyword evidence="5" id="KW-0547">Nucleotide-binding</keyword>
<comment type="similarity">
    <text evidence="2">Belongs to the cytochrome P450 family.</text>
</comment>
<dbReference type="RefSeq" id="XP_016470107.1">
    <property type="nucleotide sequence ID" value="XM_016614621.1"/>
</dbReference>
<accession>A0A1S4A086</accession>
<dbReference type="Pfam" id="PF00012">
    <property type="entry name" value="HSP70"/>
    <property type="match status" value="1"/>
</dbReference>
<dbReference type="GO" id="GO:0005524">
    <property type="term" value="F:ATP binding"/>
    <property type="evidence" value="ECO:0007669"/>
    <property type="project" value="UniProtKB-KW"/>
</dbReference>
<evidence type="ECO:0000256" key="7">
    <source>
        <dbReference type="ARBA" id="ARBA00023004"/>
    </source>
</evidence>
<dbReference type="InterPro" id="IPR036396">
    <property type="entry name" value="Cyt_P450_sf"/>
</dbReference>
<dbReference type="SUPFAM" id="SSF48264">
    <property type="entry name" value="Cytochrome P450"/>
    <property type="match status" value="1"/>
</dbReference>
<dbReference type="GO" id="GO:0016705">
    <property type="term" value="F:oxidoreductase activity, acting on paired donors, with incorporation or reduction of molecular oxygen"/>
    <property type="evidence" value="ECO:0007669"/>
    <property type="project" value="InterPro"/>
</dbReference>
<dbReference type="PANTHER" id="PTHR47955:SF15">
    <property type="entry name" value="CYTOCHROME P450 71A2-LIKE"/>
    <property type="match status" value="1"/>
</dbReference>
<dbReference type="PANTHER" id="PTHR47955">
    <property type="entry name" value="CYTOCHROME P450 FAMILY 71 PROTEIN"/>
    <property type="match status" value="1"/>
</dbReference>
<dbReference type="GO" id="GO:0004497">
    <property type="term" value="F:monooxygenase activity"/>
    <property type="evidence" value="ECO:0007669"/>
    <property type="project" value="InterPro"/>
</dbReference>
<sequence>MREEETALLLKKISECSPEAVNLSELFMTLTNDIVSRAAFGRKYSGGESGEKCRKLMKEFVGILGGFDFGTFLPSFAWIDRVSDLEAKVERVAVEMDEFLEGVVEEHLDNHKRVSNLLGGRVENEGLFDSILDTASLYFIASLVLIGCKVAYWQEVYYTSVQGDMKLRSIKVIPEPGNKLMIVVNNKSAEKQFAAEKISSMVLTKMKEIVEAYLGSTVKNPWYELAFGAVDESILLFIITASATTVDAKNSNYI</sequence>
<evidence type="ECO:0000256" key="6">
    <source>
        <dbReference type="ARBA" id="ARBA00022840"/>
    </source>
</evidence>
<keyword evidence="6" id="KW-0067">ATP-binding</keyword>
<dbReference type="PaxDb" id="4097-A0A1S4A086"/>
<name>A0A1S4A086_TOBAC</name>
<dbReference type="InterPro" id="IPR013126">
    <property type="entry name" value="Hsp_70_fam"/>
</dbReference>
<organism evidence="8">
    <name type="scientific">Nicotiana tabacum</name>
    <name type="common">Common tobacco</name>
    <dbReference type="NCBI Taxonomy" id="4097"/>
    <lineage>
        <taxon>Eukaryota</taxon>
        <taxon>Viridiplantae</taxon>
        <taxon>Streptophyta</taxon>
        <taxon>Embryophyta</taxon>
        <taxon>Tracheophyta</taxon>
        <taxon>Spermatophyta</taxon>
        <taxon>Magnoliopsida</taxon>
        <taxon>eudicotyledons</taxon>
        <taxon>Gunneridae</taxon>
        <taxon>Pentapetalae</taxon>
        <taxon>asterids</taxon>
        <taxon>lamiids</taxon>
        <taxon>Solanales</taxon>
        <taxon>Solanaceae</taxon>
        <taxon>Nicotianoideae</taxon>
        <taxon>Nicotianeae</taxon>
        <taxon>Nicotiana</taxon>
    </lineage>
</organism>
<evidence type="ECO:0000256" key="3">
    <source>
        <dbReference type="ARBA" id="ARBA00022617"/>
    </source>
</evidence>
<evidence type="ECO:0000313" key="8">
    <source>
        <dbReference type="RefSeq" id="XP_016470107.1"/>
    </source>
</evidence>
<evidence type="ECO:0000256" key="1">
    <source>
        <dbReference type="ARBA" id="ARBA00001971"/>
    </source>
</evidence>
<evidence type="ECO:0000256" key="5">
    <source>
        <dbReference type="ARBA" id="ARBA00022741"/>
    </source>
</evidence>
<proteinExistence type="inferred from homology"/>
<keyword evidence="4" id="KW-0479">Metal-binding</keyword>
<dbReference type="GO" id="GO:0005506">
    <property type="term" value="F:iron ion binding"/>
    <property type="evidence" value="ECO:0007669"/>
    <property type="project" value="InterPro"/>
</dbReference>
<dbReference type="AlphaFoldDB" id="A0A1S4A086"/>
<reference evidence="8" key="1">
    <citation type="submission" date="2025-08" db="UniProtKB">
        <authorList>
            <consortium name="RefSeq"/>
        </authorList>
    </citation>
    <scope>IDENTIFICATION</scope>
</reference>